<reference evidence="2" key="1">
    <citation type="journal article" date="2023" name="Nat. Plants">
        <title>Single-cell RNA sequencing provides a high-resolution roadmap for understanding the multicellular compartmentation of specialized metabolism.</title>
        <authorList>
            <person name="Sun S."/>
            <person name="Shen X."/>
            <person name="Li Y."/>
            <person name="Li Y."/>
            <person name="Wang S."/>
            <person name="Li R."/>
            <person name="Zhang H."/>
            <person name="Shen G."/>
            <person name="Guo B."/>
            <person name="Wei J."/>
            <person name="Xu J."/>
            <person name="St-Pierre B."/>
            <person name="Chen S."/>
            <person name="Sun C."/>
        </authorList>
    </citation>
    <scope>NUCLEOTIDE SEQUENCE [LARGE SCALE GENOMIC DNA]</scope>
</reference>
<accession>A0ACC0AEG1</accession>
<dbReference type="EMBL" id="CM044706">
    <property type="protein sequence ID" value="KAI5659260.1"/>
    <property type="molecule type" value="Genomic_DNA"/>
</dbReference>
<evidence type="ECO:0000313" key="1">
    <source>
        <dbReference type="EMBL" id="KAI5659260.1"/>
    </source>
</evidence>
<gene>
    <name evidence="1" type="ORF">M9H77_28053</name>
</gene>
<sequence>MITHNGCALSSLTTHNCYALLLITSYCRENCMRLDTYAPDIYLRETYRRTYQENFHPVLNENYLRDAPYNLTFYPPNINKEWVFSTQGLCKTHWDDKNLMAYKLVSDKYVSPLTETTTSYHIKNCLNARRFQRHGISFPQTSVTELEGWSTHQEISTLKVLIL</sequence>
<protein>
    <submittedName>
        <fullName evidence="1">Uncharacterized protein</fullName>
    </submittedName>
</protein>
<dbReference type="Proteomes" id="UP001060085">
    <property type="component" value="Linkage Group LG06"/>
</dbReference>
<name>A0ACC0AEG1_CATRO</name>
<keyword evidence="2" id="KW-1185">Reference proteome</keyword>
<organism evidence="1 2">
    <name type="scientific">Catharanthus roseus</name>
    <name type="common">Madagascar periwinkle</name>
    <name type="synonym">Vinca rosea</name>
    <dbReference type="NCBI Taxonomy" id="4058"/>
    <lineage>
        <taxon>Eukaryota</taxon>
        <taxon>Viridiplantae</taxon>
        <taxon>Streptophyta</taxon>
        <taxon>Embryophyta</taxon>
        <taxon>Tracheophyta</taxon>
        <taxon>Spermatophyta</taxon>
        <taxon>Magnoliopsida</taxon>
        <taxon>eudicotyledons</taxon>
        <taxon>Gunneridae</taxon>
        <taxon>Pentapetalae</taxon>
        <taxon>asterids</taxon>
        <taxon>lamiids</taxon>
        <taxon>Gentianales</taxon>
        <taxon>Apocynaceae</taxon>
        <taxon>Rauvolfioideae</taxon>
        <taxon>Vinceae</taxon>
        <taxon>Catharanthinae</taxon>
        <taxon>Catharanthus</taxon>
    </lineage>
</organism>
<evidence type="ECO:0000313" key="2">
    <source>
        <dbReference type="Proteomes" id="UP001060085"/>
    </source>
</evidence>
<proteinExistence type="predicted"/>
<comment type="caution">
    <text evidence="1">The sequence shown here is derived from an EMBL/GenBank/DDBJ whole genome shotgun (WGS) entry which is preliminary data.</text>
</comment>